<evidence type="ECO:0000313" key="4">
    <source>
        <dbReference type="Proteomes" id="UP000269721"/>
    </source>
</evidence>
<evidence type="ECO:0000313" key="3">
    <source>
        <dbReference type="EMBL" id="RKO90816.1"/>
    </source>
</evidence>
<keyword evidence="2" id="KW-0732">Signal</keyword>
<dbReference type="AlphaFoldDB" id="A0A4P9WJK7"/>
<name>A0A4P9WJK7_9FUNG</name>
<feature type="signal peptide" evidence="2">
    <location>
        <begin position="1"/>
        <end position="25"/>
    </location>
</feature>
<gene>
    <name evidence="3" type="ORF">BDK51DRAFT_52328</name>
</gene>
<feature type="chain" id="PRO_5020912019" evidence="2">
    <location>
        <begin position="26"/>
        <end position="197"/>
    </location>
</feature>
<organism evidence="3 4">
    <name type="scientific">Blyttiomyces helicus</name>
    <dbReference type="NCBI Taxonomy" id="388810"/>
    <lineage>
        <taxon>Eukaryota</taxon>
        <taxon>Fungi</taxon>
        <taxon>Fungi incertae sedis</taxon>
        <taxon>Chytridiomycota</taxon>
        <taxon>Chytridiomycota incertae sedis</taxon>
        <taxon>Chytridiomycetes</taxon>
        <taxon>Chytridiomycetes incertae sedis</taxon>
        <taxon>Blyttiomyces</taxon>
    </lineage>
</organism>
<feature type="region of interest" description="Disordered" evidence="1">
    <location>
        <begin position="138"/>
        <end position="173"/>
    </location>
</feature>
<accession>A0A4P9WJK7</accession>
<evidence type="ECO:0000256" key="2">
    <source>
        <dbReference type="SAM" id="SignalP"/>
    </source>
</evidence>
<dbReference type="EMBL" id="KZ995366">
    <property type="protein sequence ID" value="RKO90816.1"/>
    <property type="molecule type" value="Genomic_DNA"/>
</dbReference>
<evidence type="ECO:0000256" key="1">
    <source>
        <dbReference type="SAM" id="MobiDB-lite"/>
    </source>
</evidence>
<proteinExistence type="predicted"/>
<sequence>MTVPRRSRRRLAALAIASLFAAASAQNIIPARHSAFLAAGPLNLSPDRISEPPGCRTSKYSPPPMIAAPLPAPAPSFIGGAPSAGGHLSPHPIPVGPILYAPPSPATEYNPAALAAPVQGFAPPARRTVPDLIAPATISENNESHPSDDEELPPIYDGTAAAPKRNSTSLGGGLGGPRCIVGCARSRRGARMRLGAS</sequence>
<protein>
    <submittedName>
        <fullName evidence="3">Uncharacterized protein</fullName>
    </submittedName>
</protein>
<dbReference type="Proteomes" id="UP000269721">
    <property type="component" value="Unassembled WGS sequence"/>
</dbReference>
<reference evidence="4" key="1">
    <citation type="journal article" date="2018" name="Nat. Microbiol.">
        <title>Leveraging single-cell genomics to expand the fungal tree of life.</title>
        <authorList>
            <person name="Ahrendt S.R."/>
            <person name="Quandt C.A."/>
            <person name="Ciobanu D."/>
            <person name="Clum A."/>
            <person name="Salamov A."/>
            <person name="Andreopoulos B."/>
            <person name="Cheng J.F."/>
            <person name="Woyke T."/>
            <person name="Pelin A."/>
            <person name="Henrissat B."/>
            <person name="Reynolds N.K."/>
            <person name="Benny G.L."/>
            <person name="Smith M.E."/>
            <person name="James T.Y."/>
            <person name="Grigoriev I.V."/>
        </authorList>
    </citation>
    <scope>NUCLEOTIDE SEQUENCE [LARGE SCALE GENOMIC DNA]</scope>
</reference>
<keyword evidence="4" id="KW-1185">Reference proteome</keyword>